<accession>A0A0H5MBR5</accession>
<feature type="binding site" evidence="10">
    <location>
        <position position="235"/>
    </location>
    <ligand>
        <name>substrate</name>
    </ligand>
</feature>
<dbReference type="RefSeq" id="WP_053009248.1">
    <property type="nucleotide sequence ID" value="NZ_CWJI01000002.1"/>
</dbReference>
<dbReference type="PANTHER" id="PTHR32179">
    <property type="entry name" value="NICOTINATE-NUCLEOTIDE PYROPHOSPHORYLASE [CARBOXYLATING]"/>
    <property type="match status" value="1"/>
</dbReference>
<feature type="binding site" evidence="10">
    <location>
        <begin position="264"/>
        <end position="266"/>
    </location>
    <ligand>
        <name>substrate</name>
    </ligand>
</feature>
<feature type="binding site" evidence="10">
    <location>
        <position position="185"/>
    </location>
    <ligand>
        <name>substrate</name>
    </ligand>
</feature>
<feature type="binding site" evidence="10">
    <location>
        <begin position="151"/>
        <end position="153"/>
    </location>
    <ligand>
        <name>substrate</name>
    </ligand>
</feature>
<evidence type="ECO:0000256" key="7">
    <source>
        <dbReference type="ARBA" id="ARBA00022679"/>
    </source>
</evidence>
<evidence type="ECO:0000256" key="2">
    <source>
        <dbReference type="ARBA" id="ARBA00004893"/>
    </source>
</evidence>
<dbReference type="InterPro" id="IPR027277">
    <property type="entry name" value="NadC/ModD"/>
</dbReference>
<dbReference type="PANTHER" id="PTHR32179:SF3">
    <property type="entry name" value="NICOTINATE-NUCLEOTIDE PYROPHOSPHORYLASE [CARBOXYLATING]"/>
    <property type="match status" value="1"/>
</dbReference>
<keyword evidence="7 9" id="KW-0808">Transferase</keyword>
<keyword evidence="6 9" id="KW-0328">Glycosyltransferase</keyword>
<dbReference type="GO" id="GO:0005737">
    <property type="term" value="C:cytoplasm"/>
    <property type="evidence" value="ECO:0007669"/>
    <property type="project" value="TreeGrafter"/>
</dbReference>
<dbReference type="InterPro" id="IPR013785">
    <property type="entry name" value="Aldolase_TIM"/>
</dbReference>
<evidence type="ECO:0000256" key="9">
    <source>
        <dbReference type="PIRNR" id="PIRNR006250"/>
    </source>
</evidence>
<evidence type="ECO:0000313" key="13">
    <source>
        <dbReference type="EMBL" id="CRY54506.1"/>
    </source>
</evidence>
<feature type="binding site" evidence="10">
    <location>
        <begin position="285"/>
        <end position="287"/>
    </location>
    <ligand>
        <name>substrate</name>
    </ligand>
</feature>
<dbReference type="InterPro" id="IPR002638">
    <property type="entry name" value="Quinolinate_PRibosylTrfase_C"/>
</dbReference>
<organism evidence="13 14">
    <name type="scientific">Yersinia intermedia</name>
    <dbReference type="NCBI Taxonomy" id="631"/>
    <lineage>
        <taxon>Bacteria</taxon>
        <taxon>Pseudomonadati</taxon>
        <taxon>Pseudomonadota</taxon>
        <taxon>Gammaproteobacteria</taxon>
        <taxon>Enterobacterales</taxon>
        <taxon>Yersiniaceae</taxon>
        <taxon>Yersinia</taxon>
    </lineage>
</organism>
<dbReference type="AlphaFoldDB" id="A0A0H5MBR5"/>
<dbReference type="FunFam" id="3.20.20.70:FF:000030">
    <property type="entry name" value="Nicotinate-nucleotide pyrophosphorylase, carboxylating"/>
    <property type="match status" value="1"/>
</dbReference>
<protein>
    <recommendedName>
        <fullName evidence="4">nicotinate-nucleotide diphosphorylase (carboxylating)</fullName>
        <ecNumber evidence="4">2.4.2.19</ecNumber>
    </recommendedName>
    <alternativeName>
        <fullName evidence="8">Quinolinate phosphoribosyltransferase [decarboxylating]</fullName>
    </alternativeName>
</protein>
<dbReference type="GO" id="GO:0034213">
    <property type="term" value="P:quinolinate catabolic process"/>
    <property type="evidence" value="ECO:0007669"/>
    <property type="project" value="TreeGrafter"/>
</dbReference>
<dbReference type="Pfam" id="PF02749">
    <property type="entry name" value="QRPTase_N"/>
    <property type="match status" value="1"/>
</dbReference>
<dbReference type="UniPathway" id="UPA00253">
    <property type="reaction ID" value="UER00331"/>
</dbReference>
<dbReference type="SUPFAM" id="SSF51690">
    <property type="entry name" value="Nicotinate/Quinolinate PRTase C-terminal domain-like"/>
    <property type="match status" value="1"/>
</dbReference>
<comment type="pathway">
    <text evidence="2">Cofactor biosynthesis; NAD(+) biosynthesis; nicotinate D-ribonucleotide from quinolinate: step 1/1.</text>
</comment>
<evidence type="ECO:0000256" key="8">
    <source>
        <dbReference type="ARBA" id="ARBA00033102"/>
    </source>
</evidence>
<evidence type="ECO:0000256" key="10">
    <source>
        <dbReference type="PIRSR" id="PIRSR006250-1"/>
    </source>
</evidence>
<comment type="function">
    <text evidence="1">Involved in the catabolism of quinolinic acid (QA).</text>
</comment>
<feature type="binding site" evidence="10">
    <location>
        <position position="118"/>
    </location>
    <ligand>
        <name>substrate</name>
    </ligand>
</feature>
<feature type="binding site" evidence="10">
    <location>
        <position position="214"/>
    </location>
    <ligand>
        <name>substrate</name>
    </ligand>
</feature>
<feature type="binding site" evidence="10">
    <location>
        <position position="175"/>
    </location>
    <ligand>
        <name>substrate</name>
    </ligand>
</feature>
<evidence type="ECO:0000259" key="12">
    <source>
        <dbReference type="Pfam" id="PF02749"/>
    </source>
</evidence>
<proteinExistence type="inferred from homology"/>
<feature type="domain" description="Quinolinate phosphoribosyl transferase C-terminal" evidence="11">
    <location>
        <begin position="130"/>
        <end position="300"/>
    </location>
</feature>
<dbReference type="PIRSF" id="PIRSF006250">
    <property type="entry name" value="NadC_ModD"/>
    <property type="match status" value="1"/>
</dbReference>
<dbReference type="EMBL" id="CWJI01000002">
    <property type="protein sequence ID" value="CRY54506.1"/>
    <property type="molecule type" value="Genomic_DNA"/>
</dbReference>
<evidence type="ECO:0000259" key="11">
    <source>
        <dbReference type="Pfam" id="PF01729"/>
    </source>
</evidence>
<dbReference type="InterPro" id="IPR037128">
    <property type="entry name" value="Quinolinate_PRibosylTase_N_sf"/>
</dbReference>
<dbReference type="CDD" id="cd01572">
    <property type="entry name" value="QPRTase"/>
    <property type="match status" value="1"/>
</dbReference>
<dbReference type="Gene3D" id="3.20.20.70">
    <property type="entry name" value="Aldolase class I"/>
    <property type="match status" value="1"/>
</dbReference>
<name>A0A0H5MBR5_YERIN</name>
<keyword evidence="5" id="KW-0662">Pyridine nucleotide biosynthesis</keyword>
<dbReference type="SUPFAM" id="SSF54675">
    <property type="entry name" value="Nicotinate/Quinolinate PRTase N-terminal domain-like"/>
    <property type="match status" value="1"/>
</dbReference>
<dbReference type="Gene3D" id="3.90.1170.20">
    <property type="entry name" value="Quinolinate phosphoribosyl transferase, N-terminal domain"/>
    <property type="match status" value="1"/>
</dbReference>
<evidence type="ECO:0000256" key="5">
    <source>
        <dbReference type="ARBA" id="ARBA00022642"/>
    </source>
</evidence>
<evidence type="ECO:0000256" key="1">
    <source>
        <dbReference type="ARBA" id="ARBA00003237"/>
    </source>
</evidence>
<dbReference type="GO" id="GO:0009435">
    <property type="term" value="P:NAD+ biosynthetic process"/>
    <property type="evidence" value="ECO:0007669"/>
    <property type="project" value="UniProtKB-UniPathway"/>
</dbReference>
<reference evidence="14" key="1">
    <citation type="submission" date="2015-03" db="EMBL/GenBank/DDBJ databases">
        <authorList>
            <consortium name="Pathogen Informatics"/>
        </authorList>
    </citation>
    <scope>NUCLEOTIDE SEQUENCE [LARGE SCALE GENOMIC DNA]</scope>
    <source>
        <strain evidence="14">R148</strain>
    </source>
</reference>
<sequence>MPTRSYNADSRRAELLERIQYDIPSTVAHALSEDLGGEVNADRDLTAQLLPAEKQANATIITREAGVFCGQRWLNEVFIQLGAQVSVEWLVNDGDKLVPNQALCHLTGPARILLTGERTALNFLQTLSGVATEVSRYMAVLSGLNTQLLDTRKTLPGLRTALKYAVLCGGGNNHRLGLSDAFLIKENHIIAAGSIKEAVAKAFWIHADVPVEVEVESLDELQQALDAGADIIMLDNFTIPMMCDAVRMRDELAKTQESAQLEVSGNVTLETLRSYAETGIDFISVGALTKHVTALDLSMRFK</sequence>
<evidence type="ECO:0000313" key="14">
    <source>
        <dbReference type="Proteomes" id="UP000043316"/>
    </source>
</evidence>
<dbReference type="Proteomes" id="UP000043316">
    <property type="component" value="Unassembled WGS sequence"/>
</dbReference>
<dbReference type="InterPro" id="IPR036068">
    <property type="entry name" value="Nicotinate_pribotase-like_C"/>
</dbReference>
<comment type="similarity">
    <text evidence="3 9">Belongs to the NadC/ModD family.</text>
</comment>
<dbReference type="GO" id="GO:0004514">
    <property type="term" value="F:nicotinate-nucleotide diphosphorylase (carboxylating) activity"/>
    <property type="evidence" value="ECO:0007669"/>
    <property type="project" value="UniProtKB-EC"/>
</dbReference>
<dbReference type="NCBIfam" id="TIGR00078">
    <property type="entry name" value="nadC"/>
    <property type="match status" value="1"/>
</dbReference>
<feature type="domain" description="Quinolinate phosphoribosyl transferase N-terminal" evidence="12">
    <location>
        <begin position="44"/>
        <end position="128"/>
    </location>
</feature>
<evidence type="ECO:0000256" key="3">
    <source>
        <dbReference type="ARBA" id="ARBA00009400"/>
    </source>
</evidence>
<evidence type="ECO:0000256" key="4">
    <source>
        <dbReference type="ARBA" id="ARBA00011944"/>
    </source>
</evidence>
<gene>
    <name evidence="13" type="primary">nadC</name>
    <name evidence="13" type="ORF">ERS008476_01428</name>
</gene>
<dbReference type="InterPro" id="IPR004393">
    <property type="entry name" value="NadC"/>
</dbReference>
<dbReference type="EC" id="2.4.2.19" evidence="4"/>
<evidence type="ECO:0000256" key="6">
    <source>
        <dbReference type="ARBA" id="ARBA00022676"/>
    </source>
</evidence>
<dbReference type="Pfam" id="PF01729">
    <property type="entry name" value="QRPTase_C"/>
    <property type="match status" value="1"/>
</dbReference>
<dbReference type="InterPro" id="IPR022412">
    <property type="entry name" value="Quinolinate_PRibosylTrfase_N"/>
</dbReference>